<dbReference type="PANTHER" id="PTHR10845">
    <property type="entry name" value="REGULATOR OF G PROTEIN SIGNALING"/>
    <property type="match status" value="1"/>
</dbReference>
<keyword evidence="3" id="KW-1185">Reference proteome</keyword>
<evidence type="ECO:0000313" key="4">
    <source>
        <dbReference type="WBParaSite" id="SMUV_0000979101-mRNA-1"/>
    </source>
</evidence>
<dbReference type="InterPro" id="IPR016137">
    <property type="entry name" value="RGS"/>
</dbReference>
<dbReference type="STRING" id="451379.A0A0N5AXV8"/>
<proteinExistence type="predicted"/>
<protein>
    <submittedName>
        <fullName evidence="4">RGS domain-containing protein</fullName>
    </submittedName>
</protein>
<organism evidence="3 4">
    <name type="scientific">Syphacia muris</name>
    <dbReference type="NCBI Taxonomy" id="451379"/>
    <lineage>
        <taxon>Eukaryota</taxon>
        <taxon>Metazoa</taxon>
        <taxon>Ecdysozoa</taxon>
        <taxon>Nematoda</taxon>
        <taxon>Chromadorea</taxon>
        <taxon>Rhabditida</taxon>
        <taxon>Spirurina</taxon>
        <taxon>Oxyuridomorpha</taxon>
        <taxon>Oxyuroidea</taxon>
        <taxon>Oxyuridae</taxon>
        <taxon>Syphacia</taxon>
    </lineage>
</organism>
<dbReference type="PROSITE" id="PS50132">
    <property type="entry name" value="RGS"/>
    <property type="match status" value="1"/>
</dbReference>
<dbReference type="AlphaFoldDB" id="A0A0N5AXV8"/>
<dbReference type="WBParaSite" id="SMUV_0000979101-mRNA-1">
    <property type="protein sequence ID" value="SMUV_0000979101-mRNA-1"/>
    <property type="gene ID" value="SMUV_0000979101"/>
</dbReference>
<dbReference type="SMART" id="SM00315">
    <property type="entry name" value="RGS"/>
    <property type="match status" value="1"/>
</dbReference>
<reference evidence="4" key="1">
    <citation type="submission" date="2017-02" db="UniProtKB">
        <authorList>
            <consortium name="WormBaseParasite"/>
        </authorList>
    </citation>
    <scope>IDENTIFICATION</scope>
</reference>
<accession>A0A0N5AXV8</accession>
<dbReference type="Pfam" id="PF00615">
    <property type="entry name" value="RGS"/>
    <property type="match status" value="1"/>
</dbReference>
<dbReference type="PANTHER" id="PTHR10845:SF192">
    <property type="entry name" value="DOUBLE HIT, ISOFORM B"/>
    <property type="match status" value="1"/>
</dbReference>
<evidence type="ECO:0000259" key="2">
    <source>
        <dbReference type="PROSITE" id="PS50132"/>
    </source>
</evidence>
<dbReference type="InterPro" id="IPR036305">
    <property type="entry name" value="RGS_sf"/>
</dbReference>
<name>A0A0N5AXV8_9BILA</name>
<dbReference type="Proteomes" id="UP000046393">
    <property type="component" value="Unplaced"/>
</dbReference>
<dbReference type="Gene3D" id="1.10.167.10">
    <property type="entry name" value="Regulator of G-protein Signalling 4, domain 2"/>
    <property type="match status" value="1"/>
</dbReference>
<dbReference type="SUPFAM" id="SSF48097">
    <property type="entry name" value="Regulator of G-protein signaling, RGS"/>
    <property type="match status" value="1"/>
</dbReference>
<sequence>MEEEEILLFQVDSQLVKSAEAEVDNAKKSGMNVPSTSLSQPTVLCRYNSGFGSNYDSLDKVLANKILSRKFCGFLKKQKCKESLDFYLATVEYRRVDPKERKAMARKIYDMYLDKSTNSGINITASNLKEIEAQLDEPGVGIFDSAAREVAAMLSHDKAIQFSARLRAGEDFTAETVGVDCCVENDHPGVSSITGPFYVLVTEAETENILLSDPLQSVGQAAEAAAKRFLQKVSNHQGYSRDPRDYEFVDEEGNTPDPARQALDELSGRTLRLVEISRFVAQVYRKQGEIRTHIIRARKCLNLSTALRPVEERYNLPCSSVVCISGRRLHGRFAVSELDRRAVAIFEPGLDINFEKLIANGETARHKAESILDKKLPYVQHREIGIYEIPLTPHRTRHMYSQAPRKSLLRRFGRH</sequence>
<dbReference type="InterPro" id="IPR044926">
    <property type="entry name" value="RGS_subdomain_2"/>
</dbReference>
<feature type="domain" description="RGS" evidence="2">
    <location>
        <begin position="57"/>
        <end position="162"/>
    </location>
</feature>
<feature type="region of interest" description="Disordered" evidence="1">
    <location>
        <begin position="236"/>
        <end position="259"/>
    </location>
</feature>
<evidence type="ECO:0000313" key="3">
    <source>
        <dbReference type="Proteomes" id="UP000046393"/>
    </source>
</evidence>
<evidence type="ECO:0000256" key="1">
    <source>
        <dbReference type="SAM" id="MobiDB-lite"/>
    </source>
</evidence>